<comment type="caution">
    <text evidence="2">The sequence shown here is derived from an EMBL/GenBank/DDBJ whole genome shotgun (WGS) entry which is preliminary data.</text>
</comment>
<evidence type="ECO:0000313" key="3">
    <source>
        <dbReference type="Proteomes" id="UP001558613"/>
    </source>
</evidence>
<reference evidence="2 3" key="1">
    <citation type="submission" date="2023-09" db="EMBL/GenBank/DDBJ databases">
        <authorList>
            <person name="Wang M."/>
        </authorList>
    </citation>
    <scope>NUCLEOTIDE SEQUENCE [LARGE SCALE GENOMIC DNA]</scope>
    <source>
        <strain evidence="2">GT-2023</strain>
        <tissue evidence="2">Liver</tissue>
    </source>
</reference>
<feature type="region of interest" description="Disordered" evidence="1">
    <location>
        <begin position="44"/>
        <end position="67"/>
    </location>
</feature>
<organism evidence="2 3">
    <name type="scientific">Cirrhinus molitorella</name>
    <name type="common">mud carp</name>
    <dbReference type="NCBI Taxonomy" id="172907"/>
    <lineage>
        <taxon>Eukaryota</taxon>
        <taxon>Metazoa</taxon>
        <taxon>Chordata</taxon>
        <taxon>Craniata</taxon>
        <taxon>Vertebrata</taxon>
        <taxon>Euteleostomi</taxon>
        <taxon>Actinopterygii</taxon>
        <taxon>Neopterygii</taxon>
        <taxon>Teleostei</taxon>
        <taxon>Ostariophysi</taxon>
        <taxon>Cypriniformes</taxon>
        <taxon>Cyprinidae</taxon>
        <taxon>Labeoninae</taxon>
        <taxon>Labeonini</taxon>
        <taxon>Cirrhinus</taxon>
    </lineage>
</organism>
<dbReference type="Proteomes" id="UP001558613">
    <property type="component" value="Unassembled WGS sequence"/>
</dbReference>
<accession>A0ABR3N7H6</accession>
<evidence type="ECO:0000313" key="2">
    <source>
        <dbReference type="EMBL" id="KAL1272710.1"/>
    </source>
</evidence>
<name>A0ABR3N7H6_9TELE</name>
<sequence>MRLCLSSYNLSISMPTLSLLALHSPWGPKGSQWTLTLAPEASLASGGSREGSGAQRCRAHSSNQLNS</sequence>
<gene>
    <name evidence="2" type="ORF">QQF64_028572</name>
</gene>
<keyword evidence="3" id="KW-1185">Reference proteome</keyword>
<evidence type="ECO:0000256" key="1">
    <source>
        <dbReference type="SAM" id="MobiDB-lite"/>
    </source>
</evidence>
<evidence type="ECO:0008006" key="4">
    <source>
        <dbReference type="Google" id="ProtNLM"/>
    </source>
</evidence>
<dbReference type="EMBL" id="JAYMGO010000006">
    <property type="protein sequence ID" value="KAL1272710.1"/>
    <property type="molecule type" value="Genomic_DNA"/>
</dbReference>
<proteinExistence type="predicted"/>
<protein>
    <recommendedName>
        <fullName evidence="4">Arginine vasotocin receptor</fullName>
    </recommendedName>
</protein>